<reference evidence="1" key="1">
    <citation type="journal article" date="2020" name="J. Eukaryot. Microbiol.">
        <title>De novo Sequencing, Assembly and Annotation of the Transcriptome for the Free-Living Testate Amoeba Arcella intermedia.</title>
        <authorList>
            <person name="Ribeiro G.M."/>
            <person name="Porfirio-Sousa A.L."/>
            <person name="Maurer-Alcala X.X."/>
            <person name="Katz L.A."/>
            <person name="Lahr D.J.G."/>
        </authorList>
    </citation>
    <scope>NUCLEOTIDE SEQUENCE</scope>
</reference>
<evidence type="ECO:0000313" key="1">
    <source>
        <dbReference type="EMBL" id="NDV39154.1"/>
    </source>
</evidence>
<name>A0A6B2LQ41_9EUKA</name>
<dbReference type="AlphaFoldDB" id="A0A6B2LQ41"/>
<proteinExistence type="predicted"/>
<accession>A0A6B2LQ41</accession>
<sequence>MLLLSQLSFFIAIILVMMVQNQLVKLSYQIPLSKLLKLNVMRLIILV</sequence>
<protein>
    <submittedName>
        <fullName evidence="1">Uncharacterized protein</fullName>
    </submittedName>
</protein>
<dbReference type="EMBL" id="GIBP01010185">
    <property type="protein sequence ID" value="NDV39154.1"/>
    <property type="molecule type" value="Transcribed_RNA"/>
</dbReference>
<organism evidence="1">
    <name type="scientific">Arcella intermedia</name>
    <dbReference type="NCBI Taxonomy" id="1963864"/>
    <lineage>
        <taxon>Eukaryota</taxon>
        <taxon>Amoebozoa</taxon>
        <taxon>Tubulinea</taxon>
        <taxon>Elardia</taxon>
        <taxon>Arcellinida</taxon>
        <taxon>Sphaerothecina</taxon>
        <taxon>Arcellidae</taxon>
        <taxon>Arcella</taxon>
    </lineage>
</organism>